<keyword evidence="1" id="KW-0732">Signal</keyword>
<name>A0A399R3L9_9PROT</name>
<feature type="signal peptide" evidence="1">
    <location>
        <begin position="1"/>
        <end position="22"/>
    </location>
</feature>
<dbReference type="AlphaFoldDB" id="A0A399R3L9"/>
<protein>
    <submittedName>
        <fullName evidence="2">Transporter</fullName>
    </submittedName>
</protein>
<evidence type="ECO:0000313" key="3">
    <source>
        <dbReference type="Proteomes" id="UP000265431"/>
    </source>
</evidence>
<gene>
    <name evidence="2" type="ORF">D1224_08740</name>
</gene>
<accession>A0A399R3L9</accession>
<feature type="chain" id="PRO_5017215318" evidence="1">
    <location>
        <begin position="23"/>
        <end position="363"/>
    </location>
</feature>
<dbReference type="RefSeq" id="WP_119379502.1">
    <property type="nucleotide sequence ID" value="NZ_QWGB01000005.1"/>
</dbReference>
<proteinExistence type="predicted"/>
<organism evidence="2 3">
    <name type="scientific">Henriciella barbarensis</name>
    <dbReference type="NCBI Taxonomy" id="86342"/>
    <lineage>
        <taxon>Bacteria</taxon>
        <taxon>Pseudomonadati</taxon>
        <taxon>Pseudomonadota</taxon>
        <taxon>Alphaproteobacteria</taxon>
        <taxon>Hyphomonadales</taxon>
        <taxon>Hyphomonadaceae</taxon>
        <taxon>Henriciella</taxon>
    </lineage>
</organism>
<sequence>MNNRTLCAAAALTFAVLPSADAHEGDGGVVTYASDHAPIGGMADHRHKKGEWMVSYRYMYMDMSGNRIGTDEVDPDTIATTIPNRFAGAPMMPPTLRVVPLEMPMKMHMAGAMYGLTDRITLMGMVNYHTKEMDHRTYQGGMGTTVLGNFTTEVSGWGDTSVGAIFGLDDGSRPHAQVNASLVLSIPTGSITESGRVLTPMNMRPEMRLPYPMQLGSGTYDLKPALTARSRAGQWSYGAQASAVIRLDENDEGYALGDVFEATGWLAYEPRPWVSLSGRLKATSKGAVDGIDSSIMAPVQTANPENHGGETVEALLGVNLAGSEGVVRGHRLALEFGVPLYRDLNGPQLETDYTLTLGWQKAF</sequence>
<dbReference type="OrthoDB" id="5450709at2"/>
<reference evidence="2 3" key="1">
    <citation type="submission" date="2018-08" db="EMBL/GenBank/DDBJ databases">
        <title>Henriciella mobilis sp. nov., isolated from seawater.</title>
        <authorList>
            <person name="Cheng H."/>
            <person name="Wu Y.-H."/>
            <person name="Xu X.-W."/>
            <person name="Guo L.-L."/>
        </authorList>
    </citation>
    <scope>NUCLEOTIDE SEQUENCE [LARGE SCALE GENOMIC DNA]</scope>
    <source>
        <strain evidence="2 3">CCUG66934</strain>
    </source>
</reference>
<dbReference type="EMBL" id="QWGB01000005">
    <property type="protein sequence ID" value="RIJ24312.1"/>
    <property type="molecule type" value="Genomic_DNA"/>
</dbReference>
<keyword evidence="3" id="KW-1185">Reference proteome</keyword>
<comment type="caution">
    <text evidence="2">The sequence shown here is derived from an EMBL/GenBank/DDBJ whole genome shotgun (WGS) entry which is preliminary data.</text>
</comment>
<evidence type="ECO:0000256" key="1">
    <source>
        <dbReference type="SAM" id="SignalP"/>
    </source>
</evidence>
<dbReference type="Proteomes" id="UP000265431">
    <property type="component" value="Unassembled WGS sequence"/>
</dbReference>
<evidence type="ECO:0000313" key="2">
    <source>
        <dbReference type="EMBL" id="RIJ24312.1"/>
    </source>
</evidence>